<comment type="caution">
    <text evidence="2">The sequence shown here is derived from an EMBL/GenBank/DDBJ whole genome shotgun (WGS) entry which is preliminary data.</text>
</comment>
<dbReference type="SUPFAM" id="SSF81383">
    <property type="entry name" value="F-box domain"/>
    <property type="match status" value="1"/>
</dbReference>
<feature type="domain" description="F-box" evidence="1">
    <location>
        <begin position="94"/>
        <end position="141"/>
    </location>
</feature>
<sequence length="591" mass="68002">MAEIMDLTCNEVIAEEYIEPQGLSLCKQGTGTEAMPVTRYFTRSRTRTGSAGEDLEIGEKRLKRRRMGRKKLGSEPAHQQKMTANAAARVVYEDPIHSVLPAEVRLSILKQIEFSELLKLRTVSTRWRESIDSMSKVNVRIDGEVKEFNGKCGLPIKTCQLVTLQNPTHRHLFKSALPEKVSIVRGICHVNFEELVLQWSYLTKLELCWRTLVKNLLFGRSASECSVPLRKKELLPNLTTLSIELLTYDDLAGRSKTRLLSNLTSLTSYDYPSLTKCSTSFVGYRQLHAENRYLEVLLPFLSRHSSSLTTLDFTLKYATHAVYPPAQPRHILFCVPANLKTSRRTPQIATDSQLVTTQLRKLNQSPEHHHEWVNMLNDKRKLELAIMTRFLNWTIKHLDFFAPTIKEFSQFIRSMDLMNITMYDSGAHNTVTQLDATVFQQCPQLAHLRVYRAPIIFHEDEVEPSAEIINFPVLPKTLQEIVVDGLPVSSYEIQIALGELCDLRSFHYFQSQVPRRNLLWTNGVTWEILQQIIKHPKLSKVKVHVTNIGQVRTQYEEPLRDLCHKYGWNTAEIVTGYMNMYQITLSRSNEK</sequence>
<organism evidence="2 3">
    <name type="scientific">Orchesella cincta</name>
    <name type="common">Springtail</name>
    <name type="synonym">Podura cincta</name>
    <dbReference type="NCBI Taxonomy" id="48709"/>
    <lineage>
        <taxon>Eukaryota</taxon>
        <taxon>Metazoa</taxon>
        <taxon>Ecdysozoa</taxon>
        <taxon>Arthropoda</taxon>
        <taxon>Hexapoda</taxon>
        <taxon>Collembola</taxon>
        <taxon>Entomobryomorpha</taxon>
        <taxon>Entomobryoidea</taxon>
        <taxon>Orchesellidae</taxon>
        <taxon>Orchesellinae</taxon>
        <taxon>Orchesella</taxon>
    </lineage>
</organism>
<keyword evidence="3" id="KW-1185">Reference proteome</keyword>
<dbReference type="InterPro" id="IPR001810">
    <property type="entry name" value="F-box_dom"/>
</dbReference>
<dbReference type="Proteomes" id="UP000094527">
    <property type="component" value="Unassembled WGS sequence"/>
</dbReference>
<name>A0A1D2NL49_ORCCI</name>
<proteinExistence type="predicted"/>
<dbReference type="EMBL" id="LJIJ01000012">
    <property type="protein sequence ID" value="ODN05971.1"/>
    <property type="molecule type" value="Genomic_DNA"/>
</dbReference>
<dbReference type="SMART" id="SM00256">
    <property type="entry name" value="FBOX"/>
    <property type="match status" value="1"/>
</dbReference>
<accession>A0A1D2NL49</accession>
<dbReference type="Pfam" id="PF00646">
    <property type="entry name" value="F-box"/>
    <property type="match status" value="1"/>
</dbReference>
<dbReference type="PROSITE" id="PS50181">
    <property type="entry name" value="FBOX"/>
    <property type="match status" value="1"/>
</dbReference>
<gene>
    <name evidence="2" type="ORF">Ocin01_00698</name>
</gene>
<evidence type="ECO:0000259" key="1">
    <source>
        <dbReference type="PROSITE" id="PS50181"/>
    </source>
</evidence>
<protein>
    <recommendedName>
        <fullName evidence="1">F-box domain-containing protein</fullName>
    </recommendedName>
</protein>
<reference evidence="2 3" key="1">
    <citation type="journal article" date="2016" name="Genome Biol. Evol.">
        <title>Gene Family Evolution Reflects Adaptation to Soil Environmental Stressors in the Genome of the Collembolan Orchesella cincta.</title>
        <authorList>
            <person name="Faddeeva-Vakhrusheva A."/>
            <person name="Derks M.F."/>
            <person name="Anvar S.Y."/>
            <person name="Agamennone V."/>
            <person name="Suring W."/>
            <person name="Smit S."/>
            <person name="van Straalen N.M."/>
            <person name="Roelofs D."/>
        </authorList>
    </citation>
    <scope>NUCLEOTIDE SEQUENCE [LARGE SCALE GENOMIC DNA]</scope>
    <source>
        <tissue evidence="2">Mixed pool</tissue>
    </source>
</reference>
<dbReference type="OrthoDB" id="2320933at2759"/>
<dbReference type="InterPro" id="IPR036047">
    <property type="entry name" value="F-box-like_dom_sf"/>
</dbReference>
<evidence type="ECO:0000313" key="3">
    <source>
        <dbReference type="Proteomes" id="UP000094527"/>
    </source>
</evidence>
<dbReference type="AlphaFoldDB" id="A0A1D2NL49"/>
<evidence type="ECO:0000313" key="2">
    <source>
        <dbReference type="EMBL" id="ODN05971.1"/>
    </source>
</evidence>